<evidence type="ECO:0000256" key="1">
    <source>
        <dbReference type="SAM" id="Phobius"/>
    </source>
</evidence>
<dbReference type="Proteomes" id="UP001408789">
    <property type="component" value="Unassembled WGS sequence"/>
</dbReference>
<organism evidence="3 4">
    <name type="scientific">Deinandra increscens subsp. villosa</name>
    <dbReference type="NCBI Taxonomy" id="3103831"/>
    <lineage>
        <taxon>Eukaryota</taxon>
        <taxon>Viridiplantae</taxon>
        <taxon>Streptophyta</taxon>
        <taxon>Embryophyta</taxon>
        <taxon>Tracheophyta</taxon>
        <taxon>Spermatophyta</taxon>
        <taxon>Magnoliopsida</taxon>
        <taxon>eudicotyledons</taxon>
        <taxon>Gunneridae</taxon>
        <taxon>Pentapetalae</taxon>
        <taxon>asterids</taxon>
        <taxon>campanulids</taxon>
        <taxon>Asterales</taxon>
        <taxon>Asteraceae</taxon>
        <taxon>Asteroideae</taxon>
        <taxon>Heliantheae alliance</taxon>
        <taxon>Madieae</taxon>
        <taxon>Madiinae</taxon>
        <taxon>Deinandra</taxon>
    </lineage>
</organism>
<keyword evidence="1" id="KW-1133">Transmembrane helix</keyword>
<dbReference type="SMART" id="SM00248">
    <property type="entry name" value="ANK"/>
    <property type="match status" value="3"/>
</dbReference>
<dbReference type="SUPFAM" id="SSF48403">
    <property type="entry name" value="Ankyrin repeat"/>
    <property type="match status" value="1"/>
</dbReference>
<dbReference type="PANTHER" id="PTHR24177:SF467">
    <property type="entry name" value="PGG DOMAIN, RETROTRANSPOSON COPIA-LIKE PROTEIN"/>
    <property type="match status" value="1"/>
</dbReference>
<protein>
    <recommendedName>
        <fullName evidence="2">PGG domain-containing protein</fullName>
    </recommendedName>
</protein>
<dbReference type="AlphaFoldDB" id="A0AAP0H210"/>
<evidence type="ECO:0000313" key="4">
    <source>
        <dbReference type="Proteomes" id="UP001408789"/>
    </source>
</evidence>
<proteinExistence type="predicted"/>
<comment type="caution">
    <text evidence="3">The sequence shown here is derived from an EMBL/GenBank/DDBJ whole genome shotgun (WGS) entry which is preliminary data.</text>
</comment>
<gene>
    <name evidence="3" type="ORF">SSX86_011460</name>
</gene>
<dbReference type="InterPro" id="IPR036770">
    <property type="entry name" value="Ankyrin_rpt-contain_sf"/>
</dbReference>
<feature type="transmembrane region" description="Helical" evidence="1">
    <location>
        <begin position="470"/>
        <end position="488"/>
    </location>
</feature>
<evidence type="ECO:0000313" key="3">
    <source>
        <dbReference type="EMBL" id="KAK9069556.1"/>
    </source>
</evidence>
<dbReference type="EMBL" id="JBCNJP010000013">
    <property type="protein sequence ID" value="KAK9069556.1"/>
    <property type="molecule type" value="Genomic_DNA"/>
</dbReference>
<feature type="domain" description="PGG" evidence="2">
    <location>
        <begin position="460"/>
        <end position="573"/>
    </location>
</feature>
<feature type="transmembrane region" description="Helical" evidence="1">
    <location>
        <begin position="549"/>
        <end position="575"/>
    </location>
</feature>
<reference evidence="3 4" key="1">
    <citation type="submission" date="2024-04" db="EMBL/GenBank/DDBJ databases">
        <title>The reference genome of an endangered Asteraceae, Deinandra increscens subsp. villosa, native to the Central Coast of California.</title>
        <authorList>
            <person name="Guilliams M."/>
            <person name="Hasenstab-Lehman K."/>
            <person name="Meyer R."/>
            <person name="Mcevoy S."/>
        </authorList>
    </citation>
    <scope>NUCLEOTIDE SEQUENCE [LARGE SCALE GENOMIC DNA]</scope>
    <source>
        <tissue evidence="3">Leaf</tissue>
    </source>
</reference>
<dbReference type="InterPro" id="IPR002110">
    <property type="entry name" value="Ankyrin_rpt"/>
</dbReference>
<feature type="transmembrane region" description="Helical" evidence="1">
    <location>
        <begin position="581"/>
        <end position="613"/>
    </location>
</feature>
<dbReference type="Gene3D" id="1.25.40.20">
    <property type="entry name" value="Ankyrin repeat-containing domain"/>
    <property type="match status" value="1"/>
</dbReference>
<feature type="transmembrane region" description="Helical" evidence="1">
    <location>
        <begin position="508"/>
        <end position="537"/>
    </location>
</feature>
<dbReference type="PANTHER" id="PTHR24177">
    <property type="entry name" value="CASKIN"/>
    <property type="match status" value="1"/>
</dbReference>
<evidence type="ECO:0000259" key="2">
    <source>
        <dbReference type="Pfam" id="PF13962"/>
    </source>
</evidence>
<sequence length="634" mass="72179">MATEYGEYLQLCRDIQMGDWKNAEEFFIRDEGALTCVLSLLGYTALHLAIANPVSDVFIKNLLDKIHPESLPKLLNKDQQSPLHCAAILDNHLAAEMLVEKNPHLLFTVETNQYTPVLIAVVNSNENTFRYLLKKSKEHVELSQKKGYCNPFEGEKGVLLLGHAILAGYLDDAYELLKIYPTLARTKFDTVQSPLWCLANMKNMYPSARRYNFYQRFVYTHVPTENCLHHANKIDDIESQETYRTSNPVIKSTKSYYCVYPVMIEWIIVQLWKVLLQVPHIKDLHADKVKHNSALKLLKFTCEEVGKLKSDQFKHYSSAFLVAATNDIPEVVDQITTAFPHAFWVYDAKGYRLSQLSIMNRCENVYNLLVHGVTYDKHLYNALTDSDQNNLLHLAGQLAPTHKLMNQVTGAALRMQRELQWFQEVGKLMRPKEKEALNIKGETPMMVFRREHKDLRQEGEEWMKKTADSYTITAALIITIVFAAAITVPGGNNGDTGIPIYRTTPSFIIFAISDAISLFTSTTSLLLFLSILTARFADEDFLYKLPKRLVLGLVMLFMSLTGMMIAFSATLYIMFGLENSWVLIPIALLTCLPIASFVTLQLPLLVDLIASTYGSGIFGKRMRAYKDNIDHKRT</sequence>
<keyword evidence="1" id="KW-0472">Membrane</keyword>
<keyword evidence="4" id="KW-1185">Reference proteome</keyword>
<dbReference type="InterPro" id="IPR026961">
    <property type="entry name" value="PGG_dom"/>
</dbReference>
<dbReference type="Pfam" id="PF13962">
    <property type="entry name" value="PGG"/>
    <property type="match status" value="1"/>
</dbReference>
<name>A0AAP0H210_9ASTR</name>
<keyword evidence="1" id="KW-0812">Transmembrane</keyword>
<accession>A0AAP0H210</accession>
<dbReference type="Pfam" id="PF12796">
    <property type="entry name" value="Ank_2"/>
    <property type="match status" value="1"/>
</dbReference>
<dbReference type="GO" id="GO:0016020">
    <property type="term" value="C:membrane"/>
    <property type="evidence" value="ECO:0007669"/>
    <property type="project" value="TreeGrafter"/>
</dbReference>